<organism evidence="7 8">
    <name type="scientific">Neomesorhizobium albiziae</name>
    <dbReference type="NCBI Taxonomy" id="335020"/>
    <lineage>
        <taxon>Bacteria</taxon>
        <taxon>Pseudomonadati</taxon>
        <taxon>Pseudomonadota</taxon>
        <taxon>Alphaproteobacteria</taxon>
        <taxon>Hyphomicrobiales</taxon>
        <taxon>Phyllobacteriaceae</taxon>
        <taxon>Neomesorhizobium</taxon>
    </lineage>
</organism>
<evidence type="ECO:0000256" key="5">
    <source>
        <dbReference type="ARBA" id="ARBA00023136"/>
    </source>
</evidence>
<keyword evidence="5" id="KW-0472">Membrane</keyword>
<comment type="subcellular location">
    <subcellularLocation>
        <location evidence="1">Cell membrane</location>
    </subcellularLocation>
</comment>
<dbReference type="SUPFAM" id="SSF53448">
    <property type="entry name" value="Nucleotide-diphospho-sugar transferases"/>
    <property type="match status" value="1"/>
</dbReference>
<keyword evidence="2" id="KW-1003">Cell membrane</keyword>
<dbReference type="GO" id="GO:0016757">
    <property type="term" value="F:glycosyltransferase activity"/>
    <property type="evidence" value="ECO:0007669"/>
    <property type="project" value="UniProtKB-KW"/>
</dbReference>
<dbReference type="PANTHER" id="PTHR43646:SF2">
    <property type="entry name" value="GLYCOSYLTRANSFERASE 2-LIKE DOMAIN-CONTAINING PROTEIN"/>
    <property type="match status" value="1"/>
</dbReference>
<dbReference type="Gene3D" id="3.90.550.10">
    <property type="entry name" value="Spore Coat Polysaccharide Biosynthesis Protein SpsA, Chain A"/>
    <property type="match status" value="1"/>
</dbReference>
<dbReference type="Pfam" id="PF00535">
    <property type="entry name" value="Glycos_transf_2"/>
    <property type="match status" value="1"/>
</dbReference>
<dbReference type="Proteomes" id="UP000323300">
    <property type="component" value="Unassembled WGS sequence"/>
</dbReference>
<sequence length="270" mass="28437">MLTRWGWGGAREKPVSESLCSFAPPSGLPAISPTGGEISRVAGFAQSPTLKVERVAEAANLPTCGGDGRQARGGQPRAFSFPTYASPSQLAFRSAFGYAGTMLSVLIETRNDEEALARTLASLIGGAVEGVVREVIVCDKGSTDQTHYVAEHAGCQYLAEGGLAAGIAQAKGDWLLLLEPGARLADGWMEDVLQHAAKQTMAARFSRSRRERTPFLARVFTSGRALAEGLLITKRQATVLSRTAGSAEAIARGLATKLLAAEISVAPPRK</sequence>
<dbReference type="AlphaFoldDB" id="A0A1I4E941"/>
<protein>
    <submittedName>
        <fullName evidence="7">Glycosyl transferase family 2</fullName>
    </submittedName>
</protein>
<accession>A0A1I4E941</accession>
<dbReference type="InterPro" id="IPR029044">
    <property type="entry name" value="Nucleotide-diphossugar_trans"/>
</dbReference>
<evidence type="ECO:0000256" key="3">
    <source>
        <dbReference type="ARBA" id="ARBA00022676"/>
    </source>
</evidence>
<keyword evidence="4 7" id="KW-0808">Transferase</keyword>
<name>A0A1I4E941_9HYPH</name>
<evidence type="ECO:0000313" key="7">
    <source>
        <dbReference type="EMBL" id="SFL02282.1"/>
    </source>
</evidence>
<evidence type="ECO:0000256" key="1">
    <source>
        <dbReference type="ARBA" id="ARBA00004236"/>
    </source>
</evidence>
<dbReference type="InterPro" id="IPR001173">
    <property type="entry name" value="Glyco_trans_2-like"/>
</dbReference>
<evidence type="ECO:0000256" key="4">
    <source>
        <dbReference type="ARBA" id="ARBA00022679"/>
    </source>
</evidence>
<feature type="domain" description="Glycosyltransferase 2-like" evidence="6">
    <location>
        <begin position="104"/>
        <end position="200"/>
    </location>
</feature>
<gene>
    <name evidence="7" type="ORF">SAMN04488498_1247</name>
</gene>
<keyword evidence="3" id="KW-0328">Glycosyltransferase</keyword>
<reference evidence="7 8" key="1">
    <citation type="submission" date="2016-10" db="EMBL/GenBank/DDBJ databases">
        <authorList>
            <person name="Varghese N."/>
            <person name="Submissions S."/>
        </authorList>
    </citation>
    <scope>NUCLEOTIDE SEQUENCE [LARGE SCALE GENOMIC DNA]</scope>
    <source>
        <strain evidence="7 8">DSM 21822</strain>
    </source>
</reference>
<proteinExistence type="predicted"/>
<evidence type="ECO:0000256" key="2">
    <source>
        <dbReference type="ARBA" id="ARBA00022475"/>
    </source>
</evidence>
<dbReference type="GO" id="GO:0005886">
    <property type="term" value="C:plasma membrane"/>
    <property type="evidence" value="ECO:0007669"/>
    <property type="project" value="UniProtKB-SubCell"/>
</dbReference>
<evidence type="ECO:0000313" key="8">
    <source>
        <dbReference type="Proteomes" id="UP000323300"/>
    </source>
</evidence>
<dbReference type="EMBL" id="FOSL01000024">
    <property type="protein sequence ID" value="SFL02282.1"/>
    <property type="molecule type" value="Genomic_DNA"/>
</dbReference>
<dbReference type="PANTHER" id="PTHR43646">
    <property type="entry name" value="GLYCOSYLTRANSFERASE"/>
    <property type="match status" value="1"/>
</dbReference>
<keyword evidence="8" id="KW-1185">Reference proteome</keyword>
<evidence type="ECO:0000259" key="6">
    <source>
        <dbReference type="Pfam" id="PF00535"/>
    </source>
</evidence>